<feature type="domain" description="Large ribosomal subunit protein bL25 beta" evidence="3">
    <location>
        <begin position="96"/>
        <end position="177"/>
    </location>
</feature>
<dbReference type="EMBL" id="JAHLQL010000002">
    <property type="protein sequence ID" value="MBU5591952.1"/>
    <property type="molecule type" value="Genomic_DNA"/>
</dbReference>
<dbReference type="Pfam" id="PF01386">
    <property type="entry name" value="Ribosomal_L25p"/>
    <property type="match status" value="1"/>
</dbReference>
<dbReference type="PANTHER" id="PTHR33284">
    <property type="entry name" value="RIBOSOMAL PROTEIN L25/GLN-TRNA SYNTHETASE, ANTI-CODON-BINDING DOMAIN-CONTAINING PROTEIN"/>
    <property type="match status" value="1"/>
</dbReference>
<feature type="domain" description="Large ribosomal subunit protein bL25 L25" evidence="2">
    <location>
        <begin position="7"/>
        <end position="88"/>
    </location>
</feature>
<comment type="subunit">
    <text evidence="1">Part of the 50S ribosomal subunit; part of the 5S rRNA/L5/L18/L25 subcomplex. Contacts the 5S rRNA. Binds to the 5S rRNA independently of L5 and L18.</text>
</comment>
<comment type="function">
    <text evidence="1">This is one of the proteins that binds to the 5S RNA in the ribosome where it forms part of the central protuberance.</text>
</comment>
<name>A0ABS6F318_9CLOT</name>
<dbReference type="NCBIfam" id="TIGR00731">
    <property type="entry name" value="bL25_bact_ctc"/>
    <property type="match status" value="1"/>
</dbReference>
<keyword evidence="1 4" id="KW-0689">Ribosomal protein</keyword>
<organism evidence="4 5">
    <name type="scientific">Clostridium simiarum</name>
    <dbReference type="NCBI Taxonomy" id="2841506"/>
    <lineage>
        <taxon>Bacteria</taxon>
        <taxon>Bacillati</taxon>
        <taxon>Bacillota</taxon>
        <taxon>Clostridia</taxon>
        <taxon>Eubacteriales</taxon>
        <taxon>Clostridiaceae</taxon>
        <taxon>Clostridium</taxon>
    </lineage>
</organism>
<comment type="similarity">
    <text evidence="1">Belongs to the bacterial ribosomal protein bL25 family. CTC subfamily.</text>
</comment>
<dbReference type="InterPro" id="IPR020057">
    <property type="entry name" value="Ribosomal_bL25_b-dom"/>
</dbReference>
<dbReference type="InterPro" id="IPR020930">
    <property type="entry name" value="Ribosomal_uL5_bac-type"/>
</dbReference>
<proteinExistence type="inferred from homology"/>
<protein>
    <recommendedName>
        <fullName evidence="1">Large ribosomal subunit protein bL25</fullName>
    </recommendedName>
    <alternativeName>
        <fullName evidence="1">General stress protein CTC</fullName>
    </alternativeName>
</protein>
<comment type="caution">
    <text evidence="4">The sequence shown here is derived from an EMBL/GenBank/DDBJ whole genome shotgun (WGS) entry which is preliminary data.</text>
</comment>
<keyword evidence="1" id="KW-0694">RNA-binding</keyword>
<dbReference type="Pfam" id="PF14693">
    <property type="entry name" value="Ribosomal_TL5_C"/>
    <property type="match status" value="1"/>
</dbReference>
<dbReference type="InterPro" id="IPR001021">
    <property type="entry name" value="Ribosomal_bL25_long"/>
</dbReference>
<keyword evidence="5" id="KW-1185">Reference proteome</keyword>
<evidence type="ECO:0000259" key="3">
    <source>
        <dbReference type="Pfam" id="PF14693"/>
    </source>
</evidence>
<sequence length="189" mass="21350">MPVDNIQAFERSGNLKRLRAEGFVPGVIYGQDLEPKSIQFESSDISKLLKENTKTSRIKVNIGDKTKRCIVKSVQKDVLKGEILNIDLQAISENEEIKLKVPVTFTGRSMLENKNLLLENYLMEIELSGKVKDMPELIEIDVEKMKFGDKVMVSDLEFNDNLTVVSAPDEIIAVISSSKQQVMEEESEE</sequence>
<dbReference type="Proteomes" id="UP000736583">
    <property type="component" value="Unassembled WGS sequence"/>
</dbReference>
<dbReference type="CDD" id="cd00495">
    <property type="entry name" value="Ribosomal_L25_TL5_CTC"/>
    <property type="match status" value="1"/>
</dbReference>
<dbReference type="RefSeq" id="WP_216456859.1">
    <property type="nucleotide sequence ID" value="NZ_JAHLQL010000002.1"/>
</dbReference>
<accession>A0ABS6F318</accession>
<keyword evidence="1" id="KW-0687">Ribonucleoprotein</keyword>
<evidence type="ECO:0000313" key="5">
    <source>
        <dbReference type="Proteomes" id="UP000736583"/>
    </source>
</evidence>
<gene>
    <name evidence="1" type="primary">rplY</name>
    <name evidence="1" type="synonym">ctc</name>
    <name evidence="4" type="ORF">KQI89_09245</name>
</gene>
<reference evidence="4 5" key="1">
    <citation type="submission" date="2021-06" db="EMBL/GenBank/DDBJ databases">
        <authorList>
            <person name="Sun Q."/>
            <person name="Li D."/>
        </authorList>
    </citation>
    <scope>NUCLEOTIDE SEQUENCE [LARGE SCALE GENOMIC DNA]</scope>
    <source>
        <strain evidence="4 5">MSJ-4</strain>
    </source>
</reference>
<dbReference type="InterPro" id="IPR029751">
    <property type="entry name" value="Ribosomal_L25_dom"/>
</dbReference>
<dbReference type="GO" id="GO:0005840">
    <property type="term" value="C:ribosome"/>
    <property type="evidence" value="ECO:0007669"/>
    <property type="project" value="UniProtKB-KW"/>
</dbReference>
<evidence type="ECO:0000256" key="1">
    <source>
        <dbReference type="HAMAP-Rule" id="MF_01334"/>
    </source>
</evidence>
<dbReference type="PANTHER" id="PTHR33284:SF1">
    <property type="entry name" value="RIBOSOMAL PROTEIN L25_GLN-TRNA SYNTHETASE, ANTI-CODON-BINDING DOMAIN-CONTAINING PROTEIN"/>
    <property type="match status" value="1"/>
</dbReference>
<dbReference type="HAMAP" id="MF_01334">
    <property type="entry name" value="Ribosomal_bL25_CTC"/>
    <property type="match status" value="1"/>
</dbReference>
<keyword evidence="1" id="KW-0699">rRNA-binding</keyword>
<evidence type="ECO:0000259" key="2">
    <source>
        <dbReference type="Pfam" id="PF01386"/>
    </source>
</evidence>
<evidence type="ECO:0000313" key="4">
    <source>
        <dbReference type="EMBL" id="MBU5591952.1"/>
    </source>
</evidence>